<keyword evidence="2 7" id="KW-0378">Hydrolase</keyword>
<keyword evidence="4 7" id="KW-0067">ATP-binding</keyword>
<keyword evidence="5 8" id="KW-0694">RNA-binding</keyword>
<evidence type="ECO:0000256" key="6">
    <source>
        <dbReference type="ARBA" id="ARBA00047984"/>
    </source>
</evidence>
<evidence type="ECO:0000313" key="11">
    <source>
        <dbReference type="Proteomes" id="UP001147746"/>
    </source>
</evidence>
<dbReference type="CDD" id="cd17964">
    <property type="entry name" value="DEADc_MSS116"/>
    <property type="match status" value="1"/>
</dbReference>
<feature type="compositionally biased region" description="Basic and acidic residues" evidence="9">
    <location>
        <begin position="630"/>
        <end position="644"/>
    </location>
</feature>
<feature type="region of interest" description="Disordered" evidence="9">
    <location>
        <begin position="599"/>
        <end position="698"/>
    </location>
</feature>
<comment type="function">
    <text evidence="8">RNA helicase.</text>
</comment>
<dbReference type="EC" id="3.6.4.13" evidence="8"/>
<evidence type="ECO:0000313" key="10">
    <source>
        <dbReference type="EMBL" id="KAJ5331791.1"/>
    </source>
</evidence>
<evidence type="ECO:0000256" key="2">
    <source>
        <dbReference type="ARBA" id="ARBA00022801"/>
    </source>
</evidence>
<dbReference type="AlphaFoldDB" id="A0A9W9KX26"/>
<dbReference type="GO" id="GO:0016787">
    <property type="term" value="F:hydrolase activity"/>
    <property type="evidence" value="ECO:0007669"/>
    <property type="project" value="UniProtKB-KW"/>
</dbReference>
<dbReference type="PROSITE" id="PS00039">
    <property type="entry name" value="DEAD_ATP_HELICASE"/>
    <property type="match status" value="1"/>
</dbReference>
<dbReference type="SUPFAM" id="SSF52540">
    <property type="entry name" value="P-loop containing nucleoside triphosphate hydrolases"/>
    <property type="match status" value="2"/>
</dbReference>
<dbReference type="CDD" id="cd18787">
    <property type="entry name" value="SF2_C_DEAD"/>
    <property type="match status" value="1"/>
</dbReference>
<evidence type="ECO:0000256" key="4">
    <source>
        <dbReference type="ARBA" id="ARBA00022840"/>
    </source>
</evidence>
<feature type="compositionally biased region" description="Basic and acidic residues" evidence="9">
    <location>
        <begin position="677"/>
        <end position="689"/>
    </location>
</feature>
<dbReference type="EMBL" id="JAPZBO010000001">
    <property type="protein sequence ID" value="KAJ5331791.1"/>
    <property type="molecule type" value="Genomic_DNA"/>
</dbReference>
<dbReference type="OrthoDB" id="193716at2759"/>
<dbReference type="PROSITE" id="PS51192">
    <property type="entry name" value="HELICASE_ATP_BIND_1"/>
    <property type="match status" value="1"/>
</dbReference>
<evidence type="ECO:0000256" key="9">
    <source>
        <dbReference type="SAM" id="MobiDB-lite"/>
    </source>
</evidence>
<dbReference type="Pfam" id="PF00270">
    <property type="entry name" value="DEAD"/>
    <property type="match status" value="1"/>
</dbReference>
<dbReference type="Proteomes" id="UP001147746">
    <property type="component" value="Unassembled WGS sequence"/>
</dbReference>
<protein>
    <recommendedName>
        <fullName evidence="8">ATP-dependent RNA helicase</fullName>
        <ecNumber evidence="8">3.6.4.13</ecNumber>
    </recommendedName>
</protein>
<dbReference type="InterPro" id="IPR011545">
    <property type="entry name" value="DEAD/DEAH_box_helicase_dom"/>
</dbReference>
<keyword evidence="1 7" id="KW-0547">Nucleotide-binding</keyword>
<reference evidence="10" key="1">
    <citation type="submission" date="2022-12" db="EMBL/GenBank/DDBJ databases">
        <authorList>
            <person name="Petersen C."/>
        </authorList>
    </citation>
    <scope>NUCLEOTIDE SEQUENCE</scope>
    <source>
        <strain evidence="10">IBT 21472</strain>
    </source>
</reference>
<dbReference type="GO" id="GO:0003724">
    <property type="term" value="F:RNA helicase activity"/>
    <property type="evidence" value="ECO:0007669"/>
    <property type="project" value="UniProtKB-EC"/>
</dbReference>
<accession>A0A9W9KX26</accession>
<dbReference type="SMART" id="SM00490">
    <property type="entry name" value="HELICc"/>
    <property type="match status" value="1"/>
</dbReference>
<evidence type="ECO:0000256" key="7">
    <source>
        <dbReference type="RuleBase" id="RU000492"/>
    </source>
</evidence>
<dbReference type="GO" id="GO:0003723">
    <property type="term" value="F:RNA binding"/>
    <property type="evidence" value="ECO:0007669"/>
    <property type="project" value="UniProtKB-UniRule"/>
</dbReference>
<organism evidence="10 11">
    <name type="scientific">Penicillium atrosanguineum</name>
    <dbReference type="NCBI Taxonomy" id="1132637"/>
    <lineage>
        <taxon>Eukaryota</taxon>
        <taxon>Fungi</taxon>
        <taxon>Dikarya</taxon>
        <taxon>Ascomycota</taxon>
        <taxon>Pezizomycotina</taxon>
        <taxon>Eurotiomycetes</taxon>
        <taxon>Eurotiomycetidae</taxon>
        <taxon>Eurotiales</taxon>
        <taxon>Aspergillaceae</taxon>
        <taxon>Penicillium</taxon>
    </lineage>
</organism>
<comment type="catalytic activity">
    <reaction evidence="6 8">
        <text>ATP + H2O = ADP + phosphate + H(+)</text>
        <dbReference type="Rhea" id="RHEA:13065"/>
        <dbReference type="ChEBI" id="CHEBI:15377"/>
        <dbReference type="ChEBI" id="CHEBI:15378"/>
        <dbReference type="ChEBI" id="CHEBI:30616"/>
        <dbReference type="ChEBI" id="CHEBI:43474"/>
        <dbReference type="ChEBI" id="CHEBI:456216"/>
        <dbReference type="EC" id="3.6.4.13"/>
    </reaction>
</comment>
<dbReference type="SMART" id="SM00487">
    <property type="entry name" value="DEXDc"/>
    <property type="match status" value="1"/>
</dbReference>
<dbReference type="Pfam" id="PF00271">
    <property type="entry name" value="Helicase_C"/>
    <property type="match status" value="1"/>
</dbReference>
<dbReference type="Gene3D" id="3.40.50.300">
    <property type="entry name" value="P-loop containing nucleotide triphosphate hydrolases"/>
    <property type="match status" value="2"/>
</dbReference>
<dbReference type="InterPro" id="IPR000629">
    <property type="entry name" value="RNA-helicase_DEAD-box_CS"/>
</dbReference>
<dbReference type="InterPro" id="IPR014001">
    <property type="entry name" value="Helicase_ATP-bd"/>
</dbReference>
<keyword evidence="11" id="KW-1185">Reference proteome</keyword>
<feature type="compositionally biased region" description="Basic and acidic residues" evidence="9">
    <location>
        <begin position="657"/>
        <end position="670"/>
    </location>
</feature>
<dbReference type="PROSITE" id="PS51194">
    <property type="entry name" value="HELICASE_CTER"/>
    <property type="match status" value="1"/>
</dbReference>
<sequence length="698" mass="76850">MFGAVRRFGVSQALRASAPRTLSSRWAPQLLKWQAPATRSPVLIRSFQTSYPALSAASAEASEAPAVDQELITEFADLQTKGFVDASIVRNIISPDRMGLKTMTDVQSQSLHHMLQGGDVLAQAKTGTGKTLAFLLPTMQNILSDPTLNTKQDLGRRGQPSAADIRALIISPTRELAEQIAAEAMKVAAGTGLKVQTAVGGTQKRLGLQRIQRMGCHLLVGTPGRIKDIFSDPSSGVSAPRLNTLILDEADRLLDQGFAPEVKLIQDLLPDPFKVSRQTVMFSATVPKEVMHMVKRTMKPDFKFVKTVRDDEVPTHLRVPQKTVFLRGYENALPSILELAKNYQVKQQANPDLRPFKAIVYFNSTAEVNLAAEAFNHLKVEPTEQRSQNPLGRMRLLEIHARLSQSQRTNSANTFRKSSEAILFSSDVTARGMDFPEVTHVIQVGVPRDRETYIHRLGRTARANKTGEGWMFLHDGENDYFSDRLRDLPIHEDSQSIPTAMADMSKGLDNLSPATALTISQIKAAVQEVPLMTRESTYRSQLGTLLQSFASKRHAIRILNDLALNGYGLSEPPAVSPNIARNLGISKIPELVIGHSQQRHVGLGQGSSSTDRVFGGHRSSDRSSGSWARSFDRSDRSDRSDRGSSRGFNDRGGMPRRSFDRDNDRGDRSSGRGRSFGGRERSSGGRERSSGFGSRSPF</sequence>
<evidence type="ECO:0000256" key="3">
    <source>
        <dbReference type="ARBA" id="ARBA00022806"/>
    </source>
</evidence>
<evidence type="ECO:0000256" key="5">
    <source>
        <dbReference type="ARBA" id="ARBA00022884"/>
    </source>
</evidence>
<gene>
    <name evidence="10" type="ORF">N7476_001574</name>
</gene>
<proteinExistence type="inferred from homology"/>
<dbReference type="GO" id="GO:0005524">
    <property type="term" value="F:ATP binding"/>
    <property type="evidence" value="ECO:0007669"/>
    <property type="project" value="UniProtKB-UniRule"/>
</dbReference>
<comment type="similarity">
    <text evidence="7">Belongs to the DEAD box helicase family.</text>
</comment>
<reference evidence="10" key="2">
    <citation type="journal article" date="2023" name="IMA Fungus">
        <title>Comparative genomic study of the Penicillium genus elucidates a diverse pangenome and 15 lateral gene transfer events.</title>
        <authorList>
            <person name="Petersen C."/>
            <person name="Sorensen T."/>
            <person name="Nielsen M.R."/>
            <person name="Sondergaard T.E."/>
            <person name="Sorensen J.L."/>
            <person name="Fitzpatrick D.A."/>
            <person name="Frisvad J.C."/>
            <person name="Nielsen K.L."/>
        </authorList>
    </citation>
    <scope>NUCLEOTIDE SEQUENCE</scope>
    <source>
        <strain evidence="10">IBT 21472</strain>
    </source>
</reference>
<evidence type="ECO:0000256" key="1">
    <source>
        <dbReference type="ARBA" id="ARBA00022741"/>
    </source>
</evidence>
<dbReference type="PANTHER" id="PTHR24031">
    <property type="entry name" value="RNA HELICASE"/>
    <property type="match status" value="1"/>
</dbReference>
<evidence type="ECO:0000256" key="8">
    <source>
        <dbReference type="RuleBase" id="RU365068"/>
    </source>
</evidence>
<keyword evidence="3 7" id="KW-0347">Helicase</keyword>
<comment type="caution">
    <text evidence="10">The sequence shown here is derived from an EMBL/GenBank/DDBJ whole genome shotgun (WGS) entry which is preliminary data.</text>
</comment>
<dbReference type="InterPro" id="IPR001650">
    <property type="entry name" value="Helicase_C-like"/>
</dbReference>
<dbReference type="InterPro" id="IPR027417">
    <property type="entry name" value="P-loop_NTPase"/>
</dbReference>
<name>A0A9W9KX26_9EURO</name>
<comment type="domain">
    <text evidence="8">The Q motif is unique to and characteristic of the DEAD box family of RNA helicases and controls ATP binding and hydrolysis.</text>
</comment>